<comment type="caution">
    <text evidence="1">The sequence shown here is derived from an EMBL/GenBank/DDBJ whole genome shotgun (WGS) entry which is preliminary data.</text>
</comment>
<keyword evidence="2" id="KW-1185">Reference proteome</keyword>
<evidence type="ECO:0000313" key="2">
    <source>
        <dbReference type="Proteomes" id="UP000292262"/>
    </source>
</evidence>
<name>A0A4Q7PHX5_9FLAO</name>
<accession>A0A4Q7PHX5</accession>
<dbReference type="EMBL" id="SGXE01000001">
    <property type="protein sequence ID" value="RZT00194.1"/>
    <property type="molecule type" value="Genomic_DNA"/>
</dbReference>
<dbReference type="OrthoDB" id="1450761at2"/>
<organism evidence="1 2">
    <name type="scientific">Aquimarina brevivitae</name>
    <dbReference type="NCBI Taxonomy" id="323412"/>
    <lineage>
        <taxon>Bacteria</taxon>
        <taxon>Pseudomonadati</taxon>
        <taxon>Bacteroidota</taxon>
        <taxon>Flavobacteriia</taxon>
        <taxon>Flavobacteriales</taxon>
        <taxon>Flavobacteriaceae</taxon>
        <taxon>Aquimarina</taxon>
    </lineage>
</organism>
<dbReference type="RefSeq" id="WP_130285988.1">
    <property type="nucleotide sequence ID" value="NZ_SGXE01000001.1"/>
</dbReference>
<reference evidence="1 2" key="1">
    <citation type="submission" date="2019-02" db="EMBL/GenBank/DDBJ databases">
        <title>Genomic Encyclopedia of Type Strains, Phase IV (KMG-IV): sequencing the most valuable type-strain genomes for metagenomic binning, comparative biology and taxonomic classification.</title>
        <authorList>
            <person name="Goeker M."/>
        </authorList>
    </citation>
    <scope>NUCLEOTIDE SEQUENCE [LARGE SCALE GENOMIC DNA]</scope>
    <source>
        <strain evidence="1 2">DSM 17196</strain>
    </source>
</reference>
<evidence type="ECO:0000313" key="1">
    <source>
        <dbReference type="EMBL" id="RZT00194.1"/>
    </source>
</evidence>
<dbReference type="AlphaFoldDB" id="A0A4Q7PHX5"/>
<proteinExistence type="predicted"/>
<protein>
    <submittedName>
        <fullName evidence="1">Uncharacterized protein</fullName>
    </submittedName>
</protein>
<gene>
    <name evidence="1" type="ORF">EV197_1429</name>
</gene>
<sequence length="150" mass="17446">MKNTKIKQNAQLTASITDIEARDIIALTGFVKEGNGNIHLYYDLQLSAYLEINKEDLVDQVASNDPQEPSYVYVKANAKVREVIAPSHYRTLQNFLDQPTVEDLLQELTDSTDPTNNPDLVYLGRKPKLPRRTRRLLRRLRRGRCYNWNW</sequence>
<dbReference type="Proteomes" id="UP000292262">
    <property type="component" value="Unassembled WGS sequence"/>
</dbReference>